<dbReference type="GO" id="GO:0004222">
    <property type="term" value="F:metalloendopeptidase activity"/>
    <property type="evidence" value="ECO:0007669"/>
    <property type="project" value="InterPro"/>
</dbReference>
<keyword evidence="5 6" id="KW-0482">Metalloprotease</keyword>
<dbReference type="AlphaFoldDB" id="A0A7C4RW01"/>
<keyword evidence="3 6" id="KW-0378">Hydrolase</keyword>
<dbReference type="Pfam" id="PF08439">
    <property type="entry name" value="Peptidase_M3_N"/>
    <property type="match status" value="1"/>
</dbReference>
<dbReference type="GO" id="GO:0004181">
    <property type="term" value="F:metallocarboxypeptidase activity"/>
    <property type="evidence" value="ECO:0007669"/>
    <property type="project" value="InterPro"/>
</dbReference>
<dbReference type="InterPro" id="IPR034006">
    <property type="entry name" value="M3B_PepF_2"/>
</dbReference>
<dbReference type="InterPro" id="IPR013647">
    <property type="entry name" value="OligopepF_N_dom"/>
</dbReference>
<evidence type="ECO:0000256" key="5">
    <source>
        <dbReference type="ARBA" id="ARBA00023049"/>
    </source>
</evidence>
<dbReference type="CDD" id="cd09607">
    <property type="entry name" value="M3B_PepF"/>
    <property type="match status" value="1"/>
</dbReference>
<organism evidence="9">
    <name type="scientific">Fervidobacterium thailandense</name>
    <dbReference type="NCBI Taxonomy" id="1008305"/>
    <lineage>
        <taxon>Bacteria</taxon>
        <taxon>Thermotogati</taxon>
        <taxon>Thermotogota</taxon>
        <taxon>Thermotogae</taxon>
        <taxon>Thermotogales</taxon>
        <taxon>Fervidobacteriaceae</taxon>
        <taxon>Fervidobacterium</taxon>
    </lineage>
</organism>
<dbReference type="InterPro" id="IPR011977">
    <property type="entry name" value="Pept_M3B_clade3"/>
</dbReference>
<dbReference type="NCBIfam" id="TIGR02290">
    <property type="entry name" value="M3_fam_3"/>
    <property type="match status" value="1"/>
</dbReference>
<dbReference type="InterPro" id="IPR001333">
    <property type="entry name" value="Peptidase_M32_Taq"/>
</dbReference>
<dbReference type="GO" id="GO:0006508">
    <property type="term" value="P:proteolysis"/>
    <property type="evidence" value="ECO:0007669"/>
    <property type="project" value="UniProtKB-KW"/>
</dbReference>
<evidence type="ECO:0000256" key="2">
    <source>
        <dbReference type="ARBA" id="ARBA00022723"/>
    </source>
</evidence>
<sequence length="588" mass="67806">MKWDLSNIYTSFESAEFQKDLSELELGLAEFMEWVEENFSNDESTESKIAYFLERLNVLSLLASKLQAYASLTLSADTNNALAAQYLDIIRKKMVNLSLLRVKLRRYLSAVDLDWELSTIQNVREHAFFLKEQKLLSKYLLSDAEEKVLSLMRLTGSNAWNNLYHKITSNLLCEIEVDGEIMKLPLMRVRNMAHEPSRQLREKAYFAELSACEGIADTVAQCLNSIKGEFLTEVSLRGYENPLQPMLMENRITSETFNAMMEAVKESIPKLRNYLKLKASILGYEDGLPWYELLAPVGSFEKRWTFDEARKYIVERLAEFSAELGVFVDGAFEKRWIDAETRPGKRGGAFCTSIKALNESRILMSFDGTLENVLTLAHELGHAFHNYCLRNETFLNSTTPATLAETASIFNEMLLIDRIKEEVVEPRQKISVLEKELSDAVQVIVDIYSRYLFESEVFERRRRGPIGTADLREIMIRAQKEAYGDGLNEKFLHPYAWVVKSHYYYPTFHFYNFPYTFGLLFALGVYAQKDEPGFFEKYKRLLASTGKGTAEEVAKNLGMDITKKEFWKSSLRVIEEKINEFEVLSRSV</sequence>
<accession>A0A7C4RW01</accession>
<dbReference type="Pfam" id="PF01432">
    <property type="entry name" value="Peptidase_M3"/>
    <property type="match status" value="1"/>
</dbReference>
<comment type="cofactor">
    <cofactor evidence="6">
        <name>Zn(2+)</name>
        <dbReference type="ChEBI" id="CHEBI:29105"/>
    </cofactor>
    <text evidence="6">Binds 1 zinc ion.</text>
</comment>
<evidence type="ECO:0000256" key="4">
    <source>
        <dbReference type="ARBA" id="ARBA00022833"/>
    </source>
</evidence>
<protein>
    <submittedName>
        <fullName evidence="9">M3 family oligoendopeptidase</fullName>
    </submittedName>
</protein>
<dbReference type="InterPro" id="IPR001567">
    <property type="entry name" value="Pept_M3A_M3B_dom"/>
</dbReference>
<keyword evidence="4 6" id="KW-0862">Zinc</keyword>
<evidence type="ECO:0000259" key="8">
    <source>
        <dbReference type="Pfam" id="PF08439"/>
    </source>
</evidence>
<comment type="similarity">
    <text evidence="6">Belongs to the peptidase M3 family.</text>
</comment>
<evidence type="ECO:0000256" key="6">
    <source>
        <dbReference type="RuleBase" id="RU003435"/>
    </source>
</evidence>
<comment type="caution">
    <text evidence="9">The sequence shown here is derived from an EMBL/GenBank/DDBJ whole genome shotgun (WGS) entry which is preliminary data.</text>
</comment>
<name>A0A7C4RW01_9BACT</name>
<dbReference type="SUPFAM" id="SSF55486">
    <property type="entry name" value="Metalloproteases ('zincins'), catalytic domain"/>
    <property type="match status" value="1"/>
</dbReference>
<gene>
    <name evidence="9" type="ORF">ENT77_04500</name>
</gene>
<dbReference type="GO" id="GO:0046872">
    <property type="term" value="F:metal ion binding"/>
    <property type="evidence" value="ECO:0007669"/>
    <property type="project" value="UniProtKB-UniRule"/>
</dbReference>
<dbReference type="InterPro" id="IPR042088">
    <property type="entry name" value="OligoPept_F_C"/>
</dbReference>
<keyword evidence="2 6" id="KW-0479">Metal-binding</keyword>
<evidence type="ECO:0000313" key="9">
    <source>
        <dbReference type="EMBL" id="HGU40442.1"/>
    </source>
</evidence>
<dbReference type="EMBL" id="DSZY01000021">
    <property type="protein sequence ID" value="HGU40442.1"/>
    <property type="molecule type" value="Genomic_DNA"/>
</dbReference>
<reference evidence="9" key="1">
    <citation type="journal article" date="2020" name="mSystems">
        <title>Genome- and Community-Level Interaction Insights into Carbon Utilization and Element Cycling Functions of Hydrothermarchaeota in Hydrothermal Sediment.</title>
        <authorList>
            <person name="Zhou Z."/>
            <person name="Liu Y."/>
            <person name="Xu W."/>
            <person name="Pan J."/>
            <person name="Luo Z.H."/>
            <person name="Li M."/>
        </authorList>
    </citation>
    <scope>NUCLEOTIDE SEQUENCE [LARGE SCALE GENOMIC DNA]</scope>
    <source>
        <strain evidence="9">SpSt-609</strain>
    </source>
</reference>
<evidence type="ECO:0000256" key="3">
    <source>
        <dbReference type="ARBA" id="ARBA00022801"/>
    </source>
</evidence>
<evidence type="ECO:0000256" key="1">
    <source>
        <dbReference type="ARBA" id="ARBA00022670"/>
    </source>
</evidence>
<keyword evidence="1 6" id="KW-0645">Protease</keyword>
<proteinExistence type="inferred from homology"/>
<feature type="domain" description="Peptidase M3A/M3B catalytic" evidence="7">
    <location>
        <begin position="330"/>
        <end position="571"/>
    </location>
</feature>
<dbReference type="Gene3D" id="1.10.1370.20">
    <property type="entry name" value="Oligoendopeptidase f, C-terminal domain"/>
    <property type="match status" value="1"/>
</dbReference>
<feature type="domain" description="Oligopeptidase F N-terminal" evidence="8">
    <location>
        <begin position="123"/>
        <end position="170"/>
    </location>
</feature>
<dbReference type="Gene3D" id="1.20.140.70">
    <property type="entry name" value="Oligopeptidase f, N-terminal domain"/>
    <property type="match status" value="1"/>
</dbReference>
<evidence type="ECO:0000259" key="7">
    <source>
        <dbReference type="Pfam" id="PF01432"/>
    </source>
</evidence>
<dbReference type="PANTHER" id="PTHR34217:SF1">
    <property type="entry name" value="CARBOXYPEPTIDASE 1"/>
    <property type="match status" value="1"/>
</dbReference>
<dbReference type="PANTHER" id="PTHR34217">
    <property type="entry name" value="METAL-DEPENDENT CARBOXYPEPTIDASE"/>
    <property type="match status" value="1"/>
</dbReference>